<dbReference type="Gene3D" id="1.10.490.50">
    <property type="entry name" value="Antibiotic binding domain of TipA-like multidrug resistance regulators"/>
    <property type="match status" value="1"/>
</dbReference>
<dbReference type="Pfam" id="PF07739">
    <property type="entry name" value="TipAS"/>
    <property type="match status" value="1"/>
</dbReference>
<evidence type="ECO:0000313" key="3">
    <source>
        <dbReference type="Proteomes" id="UP000697330"/>
    </source>
</evidence>
<organism evidence="2 3">
    <name type="scientific">Thermophilibacter provencensis</name>
    <dbReference type="NCBI Taxonomy" id="1852386"/>
    <lineage>
        <taxon>Bacteria</taxon>
        <taxon>Bacillati</taxon>
        <taxon>Actinomycetota</taxon>
        <taxon>Coriobacteriia</taxon>
        <taxon>Coriobacteriales</taxon>
        <taxon>Atopobiaceae</taxon>
        <taxon>Thermophilibacter</taxon>
    </lineage>
</organism>
<reference evidence="2" key="1">
    <citation type="journal article" date="2021" name="PeerJ">
        <title>Extensive microbial diversity within the chicken gut microbiome revealed by metagenomics and culture.</title>
        <authorList>
            <person name="Gilroy R."/>
            <person name="Ravi A."/>
            <person name="Getino M."/>
            <person name="Pursley I."/>
            <person name="Horton D.L."/>
            <person name="Alikhan N.F."/>
            <person name="Baker D."/>
            <person name="Gharbi K."/>
            <person name="Hall N."/>
            <person name="Watson M."/>
            <person name="Adriaenssens E.M."/>
            <person name="Foster-Nyarko E."/>
            <person name="Jarju S."/>
            <person name="Secka A."/>
            <person name="Antonio M."/>
            <person name="Oren A."/>
            <person name="Chaudhuri R.R."/>
            <person name="La Ragione R."/>
            <person name="Hildebrand F."/>
            <person name="Pallen M.J."/>
        </authorList>
    </citation>
    <scope>NUCLEOTIDE SEQUENCE</scope>
    <source>
        <strain evidence="2">CHK124-7917</strain>
    </source>
</reference>
<feature type="domain" description="TipAS antibiotic-recognition" evidence="1">
    <location>
        <begin position="19"/>
        <end position="136"/>
    </location>
</feature>
<protein>
    <submittedName>
        <fullName evidence="2">TipAS antibiotic-recognition domain-containing protein</fullName>
    </submittedName>
</protein>
<accession>A0A921GEF5</accession>
<comment type="caution">
    <text evidence="2">The sequence shown here is derived from an EMBL/GenBank/DDBJ whole genome shotgun (WGS) entry which is preliminary data.</text>
</comment>
<sequence length="138" mass="15672">MGKYEALKRNAIEENERMYGREARARYGDDAVDAANERLASLSRDEWDERDRLEQAIKDQLRAAMATGDSAGDAARELAQMHESWIRLNWGEGHYSREAHCGLAQMYLADERFRVYYDTAAGEGATEFLVAALESYLA</sequence>
<dbReference type="AlphaFoldDB" id="A0A921GEF5"/>
<name>A0A921GEF5_9ACTN</name>
<dbReference type="InterPro" id="IPR036244">
    <property type="entry name" value="TipA-like_antibiotic-bd"/>
</dbReference>
<dbReference type="RefSeq" id="WP_273446116.1">
    <property type="nucleotide sequence ID" value="NZ_CALUGK010000002.1"/>
</dbReference>
<dbReference type="Proteomes" id="UP000697330">
    <property type="component" value="Unassembled WGS sequence"/>
</dbReference>
<dbReference type="InterPro" id="IPR012925">
    <property type="entry name" value="TipAS_dom"/>
</dbReference>
<evidence type="ECO:0000259" key="1">
    <source>
        <dbReference type="Pfam" id="PF07739"/>
    </source>
</evidence>
<evidence type="ECO:0000313" key="2">
    <source>
        <dbReference type="EMBL" id="HJF45287.1"/>
    </source>
</evidence>
<dbReference type="EMBL" id="DYWQ01000090">
    <property type="protein sequence ID" value="HJF45287.1"/>
    <property type="molecule type" value="Genomic_DNA"/>
</dbReference>
<reference evidence="2" key="2">
    <citation type="submission" date="2021-09" db="EMBL/GenBank/DDBJ databases">
        <authorList>
            <person name="Gilroy R."/>
        </authorList>
    </citation>
    <scope>NUCLEOTIDE SEQUENCE</scope>
    <source>
        <strain evidence="2">CHK124-7917</strain>
    </source>
</reference>
<gene>
    <name evidence="2" type="ORF">K8U72_05825</name>
</gene>
<dbReference type="SUPFAM" id="SSF89082">
    <property type="entry name" value="Antibiotic binding domain of TipA-like multidrug resistance regulators"/>
    <property type="match status" value="1"/>
</dbReference>
<proteinExistence type="predicted"/>